<dbReference type="FunFam" id="1.10.3380.10:FF:000001">
    <property type="entry name" value="U5 small nuclear ribonucleoprotein helicase"/>
    <property type="match status" value="1"/>
</dbReference>
<dbReference type="Gene3D" id="1.10.3380.10">
    <property type="entry name" value="Sec63 N-terminal domain-like domain"/>
    <property type="match status" value="2"/>
</dbReference>
<dbReference type="FunFam" id="1.10.150.20:FF:000004">
    <property type="entry name" value="U5 small nuclear ribonucleoprotein helicase"/>
    <property type="match status" value="1"/>
</dbReference>
<dbReference type="InterPro" id="IPR003593">
    <property type="entry name" value="AAA+_ATPase"/>
</dbReference>
<dbReference type="SUPFAM" id="SSF158702">
    <property type="entry name" value="Sec63 N-terminal domain-like"/>
    <property type="match status" value="2"/>
</dbReference>
<keyword evidence="14" id="KW-1185">Reference proteome</keyword>
<dbReference type="PROSITE" id="PS51192">
    <property type="entry name" value="HELICASE_ATP_BIND_1"/>
    <property type="match status" value="2"/>
</dbReference>
<dbReference type="SMART" id="SM00490">
    <property type="entry name" value="HELICc"/>
    <property type="match status" value="2"/>
</dbReference>
<dbReference type="SMART" id="SM00487">
    <property type="entry name" value="DEXDc"/>
    <property type="match status" value="2"/>
</dbReference>
<evidence type="ECO:0000256" key="4">
    <source>
        <dbReference type="ARBA" id="ARBA00022741"/>
    </source>
</evidence>
<dbReference type="InterPro" id="IPR014001">
    <property type="entry name" value="Helicase_ATP-bd"/>
</dbReference>
<dbReference type="GO" id="GO:0000712">
    <property type="term" value="P:resolution of meiotic recombination intermediates"/>
    <property type="evidence" value="ECO:0007669"/>
    <property type="project" value="TreeGrafter"/>
</dbReference>
<accession>A0A507QW64</accession>
<dbReference type="GO" id="GO:0005682">
    <property type="term" value="C:U5 snRNP"/>
    <property type="evidence" value="ECO:0007669"/>
    <property type="project" value="UniProtKB-ARBA"/>
</dbReference>
<dbReference type="GO" id="GO:0016787">
    <property type="term" value="F:hydrolase activity"/>
    <property type="evidence" value="ECO:0007669"/>
    <property type="project" value="UniProtKB-KW"/>
</dbReference>
<dbReference type="GO" id="GO:0003676">
    <property type="term" value="F:nucleic acid binding"/>
    <property type="evidence" value="ECO:0007669"/>
    <property type="project" value="InterPro"/>
</dbReference>
<dbReference type="Pfam" id="PF00270">
    <property type="entry name" value="DEAD"/>
    <property type="match status" value="2"/>
</dbReference>
<feature type="region of interest" description="Disordered" evidence="10">
    <location>
        <begin position="225"/>
        <end position="257"/>
    </location>
</feature>
<feature type="domain" description="Helicase C-terminal" evidence="12">
    <location>
        <begin position="757"/>
        <end position="969"/>
    </location>
</feature>
<dbReference type="InterPro" id="IPR011545">
    <property type="entry name" value="DEAD/DEAH_box_helicase_dom"/>
</dbReference>
<dbReference type="EMBL" id="VIFY01000039">
    <property type="protein sequence ID" value="TQB73786.1"/>
    <property type="molecule type" value="Genomic_DNA"/>
</dbReference>
<dbReference type="SMART" id="SM00382">
    <property type="entry name" value="AAA"/>
    <property type="match status" value="2"/>
</dbReference>
<comment type="caution">
    <text evidence="13">The sequence shown here is derived from an EMBL/GenBank/DDBJ whole genome shotgun (WGS) entry which is preliminary data.</text>
</comment>
<dbReference type="CDD" id="cd18795">
    <property type="entry name" value="SF2_C_Ski2"/>
    <property type="match status" value="2"/>
</dbReference>
<comment type="catalytic activity">
    <reaction evidence="9">
        <text>ATP + H2O = ADP + phosphate + H(+)</text>
        <dbReference type="Rhea" id="RHEA:13065"/>
        <dbReference type="ChEBI" id="CHEBI:15377"/>
        <dbReference type="ChEBI" id="CHEBI:15378"/>
        <dbReference type="ChEBI" id="CHEBI:30616"/>
        <dbReference type="ChEBI" id="CHEBI:43474"/>
        <dbReference type="ChEBI" id="CHEBI:456216"/>
        <dbReference type="EC" id="3.6.4.13"/>
    </reaction>
</comment>
<dbReference type="Pfam" id="PF21188">
    <property type="entry name" value="BRR2_plug"/>
    <property type="match status" value="1"/>
</dbReference>
<keyword evidence="7" id="KW-0067">ATP-binding</keyword>
<dbReference type="InterPro" id="IPR057842">
    <property type="entry name" value="WH_MER3"/>
</dbReference>
<dbReference type="InterPro" id="IPR048863">
    <property type="entry name" value="BRR2_plug"/>
</dbReference>
<dbReference type="SUPFAM" id="SSF46785">
    <property type="entry name" value="Winged helix' DNA-binding domain"/>
    <property type="match status" value="1"/>
</dbReference>
<dbReference type="FunFam" id="3.40.50.300:FF:000368">
    <property type="entry name" value="U5 small nuclear ribonucleoprotein 200 kDa helicase"/>
    <property type="match status" value="1"/>
</dbReference>
<dbReference type="FunFam" id="1.10.10.10:FF:000012">
    <property type="entry name" value="U5 small nuclear ribonucleoprotein helicase"/>
    <property type="match status" value="1"/>
</dbReference>
<evidence type="ECO:0000256" key="9">
    <source>
        <dbReference type="ARBA" id="ARBA00047984"/>
    </source>
</evidence>
<dbReference type="STRING" id="5098.A0A507QW64"/>
<dbReference type="InterPro" id="IPR035892">
    <property type="entry name" value="C2_domain_sf"/>
</dbReference>
<evidence type="ECO:0000256" key="3">
    <source>
        <dbReference type="ARBA" id="ARBA00022737"/>
    </source>
</evidence>
<dbReference type="Pfam" id="PF18149">
    <property type="entry name" value="Helicase_PWI"/>
    <property type="match status" value="1"/>
</dbReference>
<dbReference type="InterPro" id="IPR001650">
    <property type="entry name" value="Helicase_C-like"/>
</dbReference>
<dbReference type="InterPro" id="IPR041094">
    <property type="entry name" value="Brr2_helicase_PWI"/>
</dbReference>
<feature type="domain" description="Helicase ATP-binding" evidence="11">
    <location>
        <begin position="539"/>
        <end position="723"/>
    </location>
</feature>
<dbReference type="Gene3D" id="2.60.40.150">
    <property type="entry name" value="C2 domain"/>
    <property type="match status" value="2"/>
</dbReference>
<dbReference type="EC" id="3.6.4.13" evidence="2"/>
<organism evidence="13 14">
    <name type="scientific">Monascus purpureus</name>
    <name type="common">Red mold</name>
    <name type="synonym">Monascus anka</name>
    <dbReference type="NCBI Taxonomy" id="5098"/>
    <lineage>
        <taxon>Eukaryota</taxon>
        <taxon>Fungi</taxon>
        <taxon>Dikarya</taxon>
        <taxon>Ascomycota</taxon>
        <taxon>Pezizomycotina</taxon>
        <taxon>Eurotiomycetes</taxon>
        <taxon>Eurotiomycetidae</taxon>
        <taxon>Eurotiales</taxon>
        <taxon>Aspergillaceae</taxon>
        <taxon>Monascus</taxon>
    </lineage>
</organism>
<dbReference type="FunFam" id="3.40.50.300:FF:000254">
    <property type="entry name" value="U5 small nuclear ribonucleoprotein helicase"/>
    <property type="match status" value="1"/>
</dbReference>
<dbReference type="InterPro" id="IPR036388">
    <property type="entry name" value="WH-like_DNA-bd_sf"/>
</dbReference>
<evidence type="ECO:0000256" key="6">
    <source>
        <dbReference type="ARBA" id="ARBA00022806"/>
    </source>
</evidence>
<keyword evidence="6" id="KW-0347">Helicase</keyword>
<dbReference type="InterPro" id="IPR036390">
    <property type="entry name" value="WH_DNA-bd_sf"/>
</dbReference>
<evidence type="ECO:0000259" key="11">
    <source>
        <dbReference type="PROSITE" id="PS51192"/>
    </source>
</evidence>
<dbReference type="OrthoDB" id="5575at2759"/>
<evidence type="ECO:0000256" key="7">
    <source>
        <dbReference type="ARBA" id="ARBA00022840"/>
    </source>
</evidence>
<dbReference type="FunFam" id="3.40.50.300:FF:000062">
    <property type="entry name" value="U5 small nuclear ribonucleoprotein helicase"/>
    <property type="match status" value="1"/>
</dbReference>
<dbReference type="Pfam" id="PF00271">
    <property type="entry name" value="Helicase_C"/>
    <property type="match status" value="1"/>
</dbReference>
<dbReference type="GO" id="GO:0003678">
    <property type="term" value="F:DNA helicase activity"/>
    <property type="evidence" value="ECO:0007669"/>
    <property type="project" value="TreeGrafter"/>
</dbReference>
<dbReference type="Pfam" id="PF23445">
    <property type="entry name" value="WHD_SNRNP200"/>
    <property type="match status" value="2"/>
</dbReference>
<sequence>MADQNNISQYKYSAMSNLVLQADRRFISRIGDEPTGDPESLAGRIGVRDMGSRVSRDDAPKTKKKAVEVERGAIREGEDVLAREQRKVQRGQPAQRGQDILSAADALIEGLRYRPRTPATRATYDLILTLTASHLGDVPHEVVRSAADAVLETLKDEEMKDFDKKKEVDDLLGSSMSPKEFNELVNLGKKITDYDAQDEDEEMEQGLDGEAGAEIDERQGVAVVFDEEDEDEDRMGTLDEVRDEDELTEDEEADEQDTLEAAEAHADKEDLPAAEEMIIDGGITRDETQRDKAAINVPAREIDAYWLQRQVGSFYTDAHIQHEKARDALQILEGKADDGTERPLRDVENDLMELFDYDYPELVAKLVTNRHKIVWVTRWRRVAEDADARHLVENEMVESGHRAILDELRGKATRGEVERRPEKKIKLDLMDIDVPAAPAVEEKPKEGGLVGGLQPKRLINLENLVFHQGNHLMTNPNVKLPQGSTKRTFKGYEEIHVPPPKAKRDPGEKNIPTTELPEWARIGWGASKELNRVQTKCFASAFHDDGNMLICAPTGSGKTNVAMLAILREIGKNRNPQTGEIMLDDFKIIFVSPLKALVQEQVGNLGKRLEPYGIKVSELTGDRQLTKQQIADTQIIVTTPEKYDVITRKASETSYTRLVRLIVIDEIHLLHDDRGPVLESIVARTIRRGEQTGEPVRIVGLSATLPNYRDVGSFLRVDPKDLFHFDGTYRPCPLKQEFIGVTDKKAIKQLKTMNDICYNKVLEQVGQHGNQMLIFVHSRKETAKTAKYIRDKALEMETIGQILRSDAASRAILSEEAESVDDQSLKDLLPYGFGIHHAGMSLADRDSVQALFADGNIQVLVCTATLAWGINLPAHTVIIKGTQIYSPEKGSWVELSPQDVLQMLGRAGRPQYDTFGEGIIITAQSEIQYYLSLMNQQLPIESQFMSKLADNLNAEIVLGNVRSRDDAVEWLGYTYLFVRMLRSPGLYSVGADYENDDALEQKRVDLVHSAAVVLERAGLVKYEKKTGRLQSTELGRIASHYYITHHSMLIYSQHLQPMIGNIELFRIFALSDEFKYIPVRQDEKLELAKLLGRVPVPVKESMDEPHAKINVLLQAYISRLKLEGLALMADMVYVTQSAGRILRALFEICLKKGWSSVAKTALDLCKMAEKRMWPTMSPLRQFPFCPRDILQKSERIDVPWSSYFDLDPPRMGELLAMPKAGRIVCDLVSKFPRLEVQAQVQPITRSMLRVELTITPNFVWDEALHGNAQDFWILVEDCDGEDILFHDQFVLRKEYAQAEVNEHLVDFTVPITEPMPPNYFITLVSDRWMHSETKIAVSFQKLILPERFPPHTPLLDMQRAPVKALKREDYQQLYPEWDYFNKIQTQVFKSLFDTDDDVFLGAPAGSGKTVCAELALLRHWSKPNSGRAVYVTPFQELVDQRLADWAKRLSKVAGGKVISKLTGERTADLKVLDQADLVLATPAQWDVLSRQWQRRKNVQSVRLFIADELHMLGGYGGYVYEVVVSRMRHIALQLENGLRIVGLSVPLSNARDIGEWIGASKHTIYNFSPHARPVPLELHIQSYSIPHFPSLMLAMAKPAYHSILQLSPDKPALIFVPSRKQTRSSAIDLLAACTADDNEDRFLHADVNELAPLLNRIQERTLAESLTHGIGYYHEALSPTDKRIVTHLFTIGAIQVLLASRDVCWEIDFTAHLVIVMGTQFFEGREHRYIDYPISEILQMFGKATRPRVDKFGRGVLMVPSVKREYYKKFLNEALPVESHLPIYLHDAFVTEISTRTIASTQDAVDWIAAYTYFYRRLLANPSFYGLGDISHEGLSAFLSELVENTLKELAEAKIIDLDEEDDSITPLNAAMIGAYYNISFITMQTFLLSLSARTKLKGMLEIVTSATEFESIQIRRHEDHILRRVYDRVPVKMSEPVYDSPHFKAFVLLQAHFSRMQLPIDLAKDQEVIVSKVLNLLSACVDVLSSDGHLNAMNAMEMSQMAVQAMWDRDSPLKQIPHFTPEVIKVANEFGISDIFEFMEAMDPSENKDYATLVKRLGLDNKQLAQAAAFTNDKYPNLDLDFQVEDPDSITSGEPAYLKVKIERDIEEDQEPDTTVHAPFYPGQKVENWWLVVGEEKSKSLLAIKRVAIGRKLELRLEYVVPTPGEHELTLYLMSDSYVGVDQAPTFTVTAAEGMEEDESEEEA</sequence>
<dbReference type="PANTHER" id="PTHR47961:SF4">
    <property type="entry name" value="ACTIVATING SIGNAL COINTEGRATOR 1 COMPLEX SUBUNIT 3"/>
    <property type="match status" value="1"/>
</dbReference>
<dbReference type="PIRSF" id="PIRSF039073">
    <property type="entry name" value="BRR2"/>
    <property type="match status" value="1"/>
</dbReference>
<dbReference type="SUPFAM" id="SSF81296">
    <property type="entry name" value="E set domains"/>
    <property type="match status" value="1"/>
</dbReference>
<evidence type="ECO:0000259" key="12">
    <source>
        <dbReference type="PROSITE" id="PS51194"/>
    </source>
</evidence>
<reference evidence="13 14" key="1">
    <citation type="submission" date="2019-06" db="EMBL/GenBank/DDBJ databases">
        <title>Wine fermentation using esterase from Monascus purpureus.</title>
        <authorList>
            <person name="Geng C."/>
            <person name="Zhang Y."/>
        </authorList>
    </citation>
    <scope>NUCLEOTIDE SEQUENCE [LARGE SCALE GENOMIC DNA]</scope>
    <source>
        <strain evidence="13">HQ1</strain>
    </source>
</reference>
<gene>
    <name evidence="13" type="ORF">MPDQ_005433</name>
</gene>
<dbReference type="FunFam" id="1.10.3380.10:FF:000005">
    <property type="entry name" value="Pre-mRNA splicing helicase, putative"/>
    <property type="match status" value="1"/>
</dbReference>
<dbReference type="Pfam" id="PF02889">
    <property type="entry name" value="Sec63"/>
    <property type="match status" value="2"/>
</dbReference>
<evidence type="ECO:0000256" key="2">
    <source>
        <dbReference type="ARBA" id="ARBA00012552"/>
    </source>
</evidence>
<dbReference type="Gene3D" id="1.10.150.20">
    <property type="entry name" value="5' to 3' exonuclease, C-terminal subdomain"/>
    <property type="match status" value="2"/>
</dbReference>
<dbReference type="FunFam" id="2.60.40.150:FF:000004">
    <property type="entry name" value="RNA helicase, activating signal cointegrator 1"/>
    <property type="match status" value="1"/>
</dbReference>
<dbReference type="FunFam" id="1.10.150.20:FF:000013">
    <property type="entry name" value="U5 small nuclear ribonucleoprotein kDa helicase"/>
    <property type="match status" value="1"/>
</dbReference>
<dbReference type="PROSITE" id="PS51194">
    <property type="entry name" value="HELICASE_CTER"/>
    <property type="match status" value="1"/>
</dbReference>
<feature type="compositionally biased region" description="Acidic residues" evidence="10">
    <location>
        <begin position="241"/>
        <end position="257"/>
    </location>
</feature>
<dbReference type="SUPFAM" id="SSF52540">
    <property type="entry name" value="P-loop containing nucleoside triphosphate hydrolases"/>
    <property type="match status" value="3"/>
</dbReference>
<dbReference type="GO" id="GO:0000393">
    <property type="term" value="P:spliceosomal conformational changes to generate catalytic conformation"/>
    <property type="evidence" value="ECO:0007669"/>
    <property type="project" value="UniProtKB-ARBA"/>
</dbReference>
<keyword evidence="3" id="KW-0677">Repeat</keyword>
<keyword evidence="4" id="KW-0547">Nucleotide-binding</keyword>
<dbReference type="CDD" id="cd18021">
    <property type="entry name" value="DEXHc_Brr2_2"/>
    <property type="match status" value="1"/>
</dbReference>
<protein>
    <recommendedName>
        <fullName evidence="2">RNA helicase</fullName>
        <ecNumber evidence="2">3.6.4.13</ecNumber>
    </recommendedName>
</protein>
<dbReference type="InterPro" id="IPR014756">
    <property type="entry name" value="Ig_E-set"/>
</dbReference>
<dbReference type="Gene3D" id="1.10.10.10">
    <property type="entry name" value="Winged helix-like DNA-binding domain superfamily/Winged helix DNA-binding domain"/>
    <property type="match status" value="2"/>
</dbReference>
<proteinExistence type="predicted"/>
<dbReference type="GO" id="GO:0005524">
    <property type="term" value="F:ATP binding"/>
    <property type="evidence" value="ECO:0007669"/>
    <property type="project" value="UniProtKB-KW"/>
</dbReference>
<dbReference type="SMART" id="SM00973">
    <property type="entry name" value="Sec63"/>
    <property type="match status" value="2"/>
</dbReference>
<dbReference type="FunFam" id="3.40.50.300:FF:000102">
    <property type="entry name" value="RNA helicase, activating signal cointegrator 1"/>
    <property type="match status" value="1"/>
</dbReference>
<dbReference type="InterPro" id="IPR050474">
    <property type="entry name" value="Hel308_SKI2-like"/>
</dbReference>
<dbReference type="InterPro" id="IPR027417">
    <property type="entry name" value="P-loop_NTPase"/>
</dbReference>
<evidence type="ECO:0000256" key="1">
    <source>
        <dbReference type="ARBA" id="ARBA00004123"/>
    </source>
</evidence>
<dbReference type="Proteomes" id="UP000319663">
    <property type="component" value="Unassembled WGS sequence"/>
</dbReference>
<evidence type="ECO:0000313" key="13">
    <source>
        <dbReference type="EMBL" id="TQB73786.1"/>
    </source>
</evidence>
<evidence type="ECO:0000256" key="10">
    <source>
        <dbReference type="SAM" id="MobiDB-lite"/>
    </source>
</evidence>
<dbReference type="GO" id="GO:0003724">
    <property type="term" value="F:RNA helicase activity"/>
    <property type="evidence" value="ECO:0007669"/>
    <property type="project" value="UniProtKB-EC"/>
</dbReference>
<evidence type="ECO:0000313" key="14">
    <source>
        <dbReference type="Proteomes" id="UP000319663"/>
    </source>
</evidence>
<dbReference type="CDD" id="cd18019">
    <property type="entry name" value="DEXHc_Brr2_1"/>
    <property type="match status" value="1"/>
</dbReference>
<evidence type="ECO:0000256" key="5">
    <source>
        <dbReference type="ARBA" id="ARBA00022801"/>
    </source>
</evidence>
<dbReference type="FunFam" id="2.60.40.150:FF:000133">
    <property type="entry name" value="Pre-mRNA splicing helicase, putative"/>
    <property type="match status" value="1"/>
</dbReference>
<name>A0A507QW64_MONPU</name>
<evidence type="ECO:0000256" key="8">
    <source>
        <dbReference type="ARBA" id="ARBA00023242"/>
    </source>
</evidence>
<keyword evidence="8" id="KW-0539">Nucleus</keyword>
<dbReference type="InterPro" id="IPR004179">
    <property type="entry name" value="Sec63-dom"/>
</dbReference>
<keyword evidence="5" id="KW-0378">Hydrolase</keyword>
<comment type="subcellular location">
    <subcellularLocation>
        <location evidence="1">Nucleus</location>
    </subcellularLocation>
</comment>
<feature type="domain" description="Helicase ATP-binding" evidence="11">
    <location>
        <begin position="1389"/>
        <end position="1565"/>
    </location>
</feature>
<dbReference type="Gene3D" id="3.40.50.300">
    <property type="entry name" value="P-loop containing nucleotide triphosphate hydrolases"/>
    <property type="match status" value="4"/>
</dbReference>
<dbReference type="PANTHER" id="PTHR47961">
    <property type="entry name" value="DNA POLYMERASE THETA, PUTATIVE (AFU_ORTHOLOGUE AFUA_1G05260)-RELATED"/>
    <property type="match status" value="1"/>
</dbReference>
<dbReference type="FunFam" id="1.10.10.10:FF:000024">
    <property type="entry name" value="U5 small nuclear ribonucleoprotein helicase"/>
    <property type="match status" value="1"/>
</dbReference>